<dbReference type="SUPFAM" id="SSF51735">
    <property type="entry name" value="NAD(P)-binding Rossmann-fold domains"/>
    <property type="match status" value="1"/>
</dbReference>
<evidence type="ECO:0000256" key="1">
    <source>
        <dbReference type="ARBA" id="ARBA00010928"/>
    </source>
</evidence>
<dbReference type="Pfam" id="PF22725">
    <property type="entry name" value="GFO_IDH_MocA_C3"/>
    <property type="match status" value="1"/>
</dbReference>
<dbReference type="Gene3D" id="3.30.360.10">
    <property type="entry name" value="Dihydrodipicolinate Reductase, domain 2"/>
    <property type="match status" value="1"/>
</dbReference>
<feature type="domain" description="Gfo/Idh/MocA-like oxidoreductase N-terminal" evidence="6">
    <location>
        <begin position="29"/>
        <end position="149"/>
    </location>
</feature>
<dbReference type="AlphaFoldDB" id="A0A9P7GBK3"/>
<protein>
    <recommendedName>
        <fullName evidence="3">D-xylose 1-dehydrogenase (NADP(+), D-xylono-1,5-lactone-forming)</fullName>
        <ecNumber evidence="3">1.1.1.179</ecNumber>
    </recommendedName>
    <alternativeName>
        <fullName evidence="4">D-xylose-NADP dehydrogenase</fullName>
    </alternativeName>
</protein>
<dbReference type="Proteomes" id="UP000775547">
    <property type="component" value="Unassembled WGS sequence"/>
</dbReference>
<comment type="similarity">
    <text evidence="1">Belongs to the Gfo/Idh/MocA family.</text>
</comment>
<dbReference type="PANTHER" id="PTHR22604:SF105">
    <property type="entry name" value="TRANS-1,2-DIHYDROBENZENE-1,2-DIOL DEHYDROGENASE"/>
    <property type="match status" value="1"/>
</dbReference>
<dbReference type="Pfam" id="PF01408">
    <property type="entry name" value="GFO_IDH_MocA"/>
    <property type="match status" value="1"/>
</dbReference>
<sequence length="406" mass="44579">MSSAIGFVQRVFKAFNPPIPQPSAETAPLKFGILGAAAIAPLAIITPALNHPEAVVYAVAARDKAKATAFAKNYGIERVYSGPNGYQELLDNPEIDAIYNPLPNGLHYEWTMKALAAGKHVLLEKPSANTAEETRQMFELAEQKGLVLLEAFHYRFHPAIQRVKAIIESGELGKLKHISATMAMPRGFLKANDIRFDYKLGGGAMMDMGCYTLNCIRYMSSSNPTSVFTAEHELHTPASAEASFKPNVDRATTAQLALPNDVTATLKCDLATPVSYCIIPSLPQLSATVTLEGGVIELYNYVLPTVYHSIKVHTKAGGKAGKRRVEKAYTFAEGNLEGKGEAWWTTYRYQLEAFVDRVKGRTPQTWVDKDDSIANLHWIEQIYAKTGLGSRPRSEFVPAQTEQAAE</sequence>
<evidence type="ECO:0000313" key="9">
    <source>
        <dbReference type="Proteomes" id="UP000775547"/>
    </source>
</evidence>
<gene>
    <name evidence="8" type="ORF">DXG03_009436</name>
</gene>
<dbReference type="OrthoDB" id="64915at2759"/>
<dbReference type="InterPro" id="IPR055170">
    <property type="entry name" value="GFO_IDH_MocA-like_dom"/>
</dbReference>
<accession>A0A9P7GBK3</accession>
<comment type="caution">
    <text evidence="8">The sequence shown here is derived from an EMBL/GenBank/DDBJ whole genome shotgun (WGS) entry which is preliminary data.</text>
</comment>
<dbReference type="SUPFAM" id="SSF55347">
    <property type="entry name" value="Glyceraldehyde-3-phosphate dehydrogenase-like, C-terminal domain"/>
    <property type="match status" value="1"/>
</dbReference>
<evidence type="ECO:0000256" key="3">
    <source>
        <dbReference type="ARBA" id="ARBA00038984"/>
    </source>
</evidence>
<feature type="domain" description="GFO/IDH/MocA-like oxidoreductase" evidence="7">
    <location>
        <begin position="160"/>
        <end position="296"/>
    </location>
</feature>
<evidence type="ECO:0000313" key="8">
    <source>
        <dbReference type="EMBL" id="KAG5647499.1"/>
    </source>
</evidence>
<dbReference type="InterPro" id="IPR050984">
    <property type="entry name" value="Gfo/Idh/MocA_domain"/>
</dbReference>
<dbReference type="InterPro" id="IPR000683">
    <property type="entry name" value="Gfo/Idh/MocA-like_OxRdtase_N"/>
</dbReference>
<keyword evidence="9" id="KW-1185">Reference proteome</keyword>
<dbReference type="EMBL" id="JABCKV010000009">
    <property type="protein sequence ID" value="KAG5647499.1"/>
    <property type="molecule type" value="Genomic_DNA"/>
</dbReference>
<keyword evidence="2" id="KW-0560">Oxidoreductase</keyword>
<evidence type="ECO:0000259" key="6">
    <source>
        <dbReference type="Pfam" id="PF01408"/>
    </source>
</evidence>
<dbReference type="EC" id="1.1.1.179" evidence="3"/>
<proteinExistence type="inferred from homology"/>
<evidence type="ECO:0000256" key="5">
    <source>
        <dbReference type="ARBA" id="ARBA00049233"/>
    </source>
</evidence>
<evidence type="ECO:0000256" key="4">
    <source>
        <dbReference type="ARBA" id="ARBA00042988"/>
    </source>
</evidence>
<reference evidence="8" key="2">
    <citation type="submission" date="2021-10" db="EMBL/GenBank/DDBJ databases">
        <title>Phylogenomics reveals ancestral predisposition of the termite-cultivated fungus Termitomyces towards a domesticated lifestyle.</title>
        <authorList>
            <person name="Auxier B."/>
            <person name="Grum-Grzhimaylo A."/>
            <person name="Cardenas M.E."/>
            <person name="Lodge J.D."/>
            <person name="Laessoe T."/>
            <person name="Pedersen O."/>
            <person name="Smith M.E."/>
            <person name="Kuyper T.W."/>
            <person name="Franco-Molano E.A."/>
            <person name="Baroni T.J."/>
            <person name="Aanen D.K."/>
        </authorList>
    </citation>
    <scope>NUCLEOTIDE SEQUENCE</scope>
    <source>
        <strain evidence="8">AP01</strain>
        <tissue evidence="8">Mycelium</tissue>
    </source>
</reference>
<organism evidence="8 9">
    <name type="scientific">Asterophora parasitica</name>
    <dbReference type="NCBI Taxonomy" id="117018"/>
    <lineage>
        <taxon>Eukaryota</taxon>
        <taxon>Fungi</taxon>
        <taxon>Dikarya</taxon>
        <taxon>Basidiomycota</taxon>
        <taxon>Agaricomycotina</taxon>
        <taxon>Agaricomycetes</taxon>
        <taxon>Agaricomycetidae</taxon>
        <taxon>Agaricales</taxon>
        <taxon>Tricholomatineae</taxon>
        <taxon>Lyophyllaceae</taxon>
        <taxon>Asterophora</taxon>
    </lineage>
</organism>
<name>A0A9P7GBK3_9AGAR</name>
<dbReference type="InterPro" id="IPR036291">
    <property type="entry name" value="NAD(P)-bd_dom_sf"/>
</dbReference>
<dbReference type="Gene3D" id="3.40.50.720">
    <property type="entry name" value="NAD(P)-binding Rossmann-like Domain"/>
    <property type="match status" value="1"/>
</dbReference>
<dbReference type="GO" id="GO:0000166">
    <property type="term" value="F:nucleotide binding"/>
    <property type="evidence" value="ECO:0007669"/>
    <property type="project" value="InterPro"/>
</dbReference>
<evidence type="ECO:0000256" key="2">
    <source>
        <dbReference type="ARBA" id="ARBA00023002"/>
    </source>
</evidence>
<dbReference type="GO" id="GO:0047837">
    <property type="term" value="F:D-xylose 1-dehydrogenase (NADP+) activity"/>
    <property type="evidence" value="ECO:0007669"/>
    <property type="project" value="UniProtKB-EC"/>
</dbReference>
<evidence type="ECO:0000259" key="7">
    <source>
        <dbReference type="Pfam" id="PF22725"/>
    </source>
</evidence>
<reference evidence="8" key="1">
    <citation type="submission" date="2020-07" db="EMBL/GenBank/DDBJ databases">
        <authorList>
            <person name="Nieuwenhuis M."/>
            <person name="Van De Peppel L.J.J."/>
        </authorList>
    </citation>
    <scope>NUCLEOTIDE SEQUENCE</scope>
    <source>
        <strain evidence="8">AP01</strain>
        <tissue evidence="8">Mycelium</tissue>
    </source>
</reference>
<comment type="catalytic activity">
    <reaction evidence="5">
        <text>D-xylose + NADP(+) = D-xylono-1,5-lactone + NADPH + H(+)</text>
        <dbReference type="Rhea" id="RHEA:22000"/>
        <dbReference type="ChEBI" id="CHEBI:15378"/>
        <dbReference type="ChEBI" id="CHEBI:15867"/>
        <dbReference type="ChEBI" id="CHEBI:53455"/>
        <dbReference type="ChEBI" id="CHEBI:57783"/>
        <dbReference type="ChEBI" id="CHEBI:58349"/>
        <dbReference type="EC" id="1.1.1.179"/>
    </reaction>
</comment>
<dbReference type="PANTHER" id="PTHR22604">
    <property type="entry name" value="OXIDOREDUCTASES"/>
    <property type="match status" value="1"/>
</dbReference>